<comment type="caution">
    <text evidence="3">The sequence shown here is derived from an EMBL/GenBank/DDBJ whole genome shotgun (WGS) entry which is preliminary data.</text>
</comment>
<evidence type="ECO:0000313" key="4">
    <source>
        <dbReference type="Proteomes" id="UP000091967"/>
    </source>
</evidence>
<dbReference type="PANTHER" id="PTHR10696:SF49">
    <property type="entry name" value="TAUD_TFDA-LIKE DOMAIN-CONTAINING PROTEIN"/>
    <property type="match status" value="1"/>
</dbReference>
<dbReference type="Pfam" id="PF02668">
    <property type="entry name" value="TauD"/>
    <property type="match status" value="1"/>
</dbReference>
<dbReference type="PANTHER" id="PTHR10696">
    <property type="entry name" value="GAMMA-BUTYROBETAINE HYDROXYLASE-RELATED"/>
    <property type="match status" value="1"/>
</dbReference>
<evidence type="ECO:0000259" key="2">
    <source>
        <dbReference type="Pfam" id="PF02668"/>
    </source>
</evidence>
<dbReference type="AlphaFoldDB" id="A0A1B8ARZ4"/>
<dbReference type="OMA" id="RALAICK"/>
<evidence type="ECO:0000313" key="3">
    <source>
        <dbReference type="EMBL" id="OBS23260.1"/>
    </source>
</evidence>
<dbReference type="InterPro" id="IPR003819">
    <property type="entry name" value="TauD/TfdA-like"/>
</dbReference>
<dbReference type="EMBL" id="LYXU01000002">
    <property type="protein sequence ID" value="OBS23260.1"/>
    <property type="molecule type" value="Genomic_DNA"/>
</dbReference>
<dbReference type="STRING" id="36050.A0A1B8ARZ4"/>
<proteinExistence type="predicted"/>
<dbReference type="Gene3D" id="3.60.130.10">
    <property type="entry name" value="Clavaminate synthase-like"/>
    <property type="match status" value="1"/>
</dbReference>
<reference evidence="3 4" key="1">
    <citation type="submission" date="2016-06" db="EMBL/GenBank/DDBJ databases">
        <title>Living apart together: crosstalk between the core and supernumerary genomes in a fungal plant pathogen.</title>
        <authorList>
            <person name="Vanheule A."/>
            <person name="Audenaert K."/>
            <person name="Warris S."/>
            <person name="Van De Geest H."/>
            <person name="Schijlen E."/>
            <person name="Hofte M."/>
            <person name="De Saeger S."/>
            <person name="Haesaert G."/>
            <person name="Waalwijk C."/>
            <person name="Van Der Lee T."/>
        </authorList>
    </citation>
    <scope>NUCLEOTIDE SEQUENCE [LARGE SCALE GENOMIC DNA]</scope>
    <source>
        <strain evidence="3 4">2516</strain>
    </source>
</reference>
<dbReference type="GO" id="GO:0016491">
    <property type="term" value="F:oxidoreductase activity"/>
    <property type="evidence" value="ECO:0007669"/>
    <property type="project" value="UniProtKB-KW"/>
</dbReference>
<name>A0A1B8ARZ4_FUSPO</name>
<protein>
    <recommendedName>
        <fullName evidence="2">TauD/TfdA-like domain-containing protein</fullName>
    </recommendedName>
</protein>
<feature type="domain" description="TauD/TfdA-like" evidence="2">
    <location>
        <begin position="60"/>
        <end position="304"/>
    </location>
</feature>
<keyword evidence="1" id="KW-0560">Oxidoreductase</keyword>
<dbReference type="InterPro" id="IPR050411">
    <property type="entry name" value="AlphaKG_dependent_hydroxylases"/>
</dbReference>
<organism evidence="3 4">
    <name type="scientific">Fusarium poae</name>
    <dbReference type="NCBI Taxonomy" id="36050"/>
    <lineage>
        <taxon>Eukaryota</taxon>
        <taxon>Fungi</taxon>
        <taxon>Dikarya</taxon>
        <taxon>Ascomycota</taxon>
        <taxon>Pezizomycotina</taxon>
        <taxon>Sordariomycetes</taxon>
        <taxon>Hypocreomycetidae</taxon>
        <taxon>Hypocreales</taxon>
        <taxon>Nectriaceae</taxon>
        <taxon>Fusarium</taxon>
    </lineage>
</organism>
<keyword evidence="4" id="KW-1185">Reference proteome</keyword>
<evidence type="ECO:0000256" key="1">
    <source>
        <dbReference type="ARBA" id="ARBA00023002"/>
    </source>
</evidence>
<dbReference type="InterPro" id="IPR042098">
    <property type="entry name" value="TauD-like_sf"/>
</dbReference>
<gene>
    <name evidence="3" type="ORF">FPOA_03812</name>
</gene>
<dbReference type="Proteomes" id="UP000091967">
    <property type="component" value="Unassembled WGS sequence"/>
</dbReference>
<accession>A0A1B8ARZ4</accession>
<sequence>MNPKPNFGRFPYSINLPGTWDGNQFANEDDFVHHLDDLEIQEVKDALIKFKALGLDGDLICRENFPLPMLGQKLDSIRLDIYEGKGFGLIRGLDPKNHSSEDLTTMYLGIQSYIANRCGQQDEKGNMLVHIVADKSSELTRQHHRHSTSEIAFHNEEAGDVISWLTRSSAASGGRCIIASGYAVYNILNGESIRLLSQSDWVFPSQEACPRPIFFYHKKRFIINFGRTSLLGNAIHPRPHHLPAVSKQQYQALNDIEYAARQVQLEIKTQPGDIHFINNLFILHRRDSFKDGDRAGETRHLVRMRLQDDVLHWDLPDSLKKEWSSCFNNMSSKLWHVDPMPEGYFPLRSYPN</sequence>
<dbReference type="SUPFAM" id="SSF51197">
    <property type="entry name" value="Clavaminate synthase-like"/>
    <property type="match status" value="1"/>
</dbReference>